<evidence type="ECO:0000256" key="4">
    <source>
        <dbReference type="ARBA" id="ARBA00022884"/>
    </source>
</evidence>
<proteinExistence type="inferred from homology"/>
<keyword evidence="7" id="KW-0934">Plastid</keyword>
<keyword evidence="3" id="KW-0699">rRNA-binding</keyword>
<organism evidence="7">
    <name type="scientific">Sporolithon durum</name>
    <dbReference type="NCBI Taxonomy" id="48970"/>
    <lineage>
        <taxon>Eukaryota</taxon>
        <taxon>Rhodophyta</taxon>
        <taxon>Florideophyceae</taxon>
        <taxon>Corallinophycidae</taxon>
        <taxon>Sporolithales</taxon>
        <taxon>Sporolithaceae</taxon>
        <taxon>Sporolithon</taxon>
    </lineage>
</organism>
<accession>A0A141SCT2</accession>
<reference evidence="7" key="1">
    <citation type="submission" date="2015-07" db="EMBL/GenBank/DDBJ databases">
        <title>Reconstructing the complex evolutionary history of mobile plasmids in red algal genomes.</title>
        <authorList>
            <person name="Lee J."/>
            <person name="Kim K.M."/>
            <person name="Yang E.C."/>
            <person name="Miller K.A."/>
            <person name="Boo S.M."/>
            <person name="Bhattacharya D."/>
            <person name="Yoon H.S."/>
        </authorList>
    </citation>
    <scope>NUCLEOTIDE SEQUENCE</scope>
</reference>
<dbReference type="AlphaFoldDB" id="A0A141SCT2"/>
<dbReference type="Gene3D" id="1.20.58.110">
    <property type="entry name" value="Ribosomal protein S20"/>
    <property type="match status" value="1"/>
</dbReference>
<dbReference type="SUPFAM" id="SSF46992">
    <property type="entry name" value="Ribosomal protein S20"/>
    <property type="match status" value="1"/>
</dbReference>
<name>A0A141SCT2_9FLOR</name>
<dbReference type="GeneID" id="27215543"/>
<dbReference type="PANTHER" id="PTHR33398">
    <property type="entry name" value="30S RIBOSOMAL PROTEIN S20"/>
    <property type="match status" value="1"/>
</dbReference>
<sequence length="92" mass="10507">MSNTLSSSKRVQITARNNLRNKIYKSSIKTKIKYLYIQLYNQDIQAVQSSLSDAYSKIDKAVKKGILHKNHGARKKSALHKLVKNLVSKSQF</sequence>
<evidence type="ECO:0000256" key="3">
    <source>
        <dbReference type="ARBA" id="ARBA00022730"/>
    </source>
</evidence>
<dbReference type="GO" id="GO:0070181">
    <property type="term" value="F:small ribosomal subunit rRNA binding"/>
    <property type="evidence" value="ECO:0007669"/>
    <property type="project" value="TreeGrafter"/>
</dbReference>
<dbReference type="RefSeq" id="YP_009243858.1">
    <property type="nucleotide sequence ID" value="NC_029857.1"/>
</dbReference>
<dbReference type="InterPro" id="IPR036510">
    <property type="entry name" value="Ribosomal_bS20_sf"/>
</dbReference>
<evidence type="ECO:0000256" key="6">
    <source>
        <dbReference type="ARBA" id="ARBA00023274"/>
    </source>
</evidence>
<dbReference type="EMBL" id="KT266785">
    <property type="protein sequence ID" value="AMK96100.1"/>
    <property type="molecule type" value="Genomic_DNA"/>
</dbReference>
<dbReference type="FunFam" id="1.20.58.110:FF:000001">
    <property type="entry name" value="30S ribosomal protein S20"/>
    <property type="match status" value="1"/>
</dbReference>
<keyword evidence="4" id="KW-0694">RNA-binding</keyword>
<evidence type="ECO:0000256" key="1">
    <source>
        <dbReference type="ARBA" id="ARBA00003134"/>
    </source>
</evidence>
<geneLocation type="plastid" evidence="7"/>
<dbReference type="GO" id="GO:0003735">
    <property type="term" value="F:structural constituent of ribosome"/>
    <property type="evidence" value="ECO:0007669"/>
    <property type="project" value="InterPro"/>
</dbReference>
<keyword evidence="6" id="KW-0687">Ribonucleoprotein</keyword>
<dbReference type="NCBIfam" id="TIGR00029">
    <property type="entry name" value="S20"/>
    <property type="match status" value="1"/>
</dbReference>
<evidence type="ECO:0000313" key="7">
    <source>
        <dbReference type="EMBL" id="AMK96100.1"/>
    </source>
</evidence>
<gene>
    <name evidence="7" type="primary">rps20</name>
    <name evidence="7" type="ORF">Sdur_041</name>
</gene>
<dbReference type="GO" id="GO:0015935">
    <property type="term" value="C:small ribosomal subunit"/>
    <property type="evidence" value="ECO:0007669"/>
    <property type="project" value="TreeGrafter"/>
</dbReference>
<evidence type="ECO:0000256" key="2">
    <source>
        <dbReference type="ARBA" id="ARBA00007634"/>
    </source>
</evidence>
<comment type="function">
    <text evidence="1">Binds directly to 16S ribosomal RNA.</text>
</comment>
<dbReference type="GO" id="GO:0006412">
    <property type="term" value="P:translation"/>
    <property type="evidence" value="ECO:0007669"/>
    <property type="project" value="InterPro"/>
</dbReference>
<evidence type="ECO:0000256" key="5">
    <source>
        <dbReference type="ARBA" id="ARBA00022980"/>
    </source>
</evidence>
<keyword evidence="5 7" id="KW-0689">Ribosomal protein</keyword>
<dbReference type="Pfam" id="PF01649">
    <property type="entry name" value="Ribosomal_S20p"/>
    <property type="match status" value="1"/>
</dbReference>
<dbReference type="HAMAP" id="MF_00500">
    <property type="entry name" value="Ribosomal_bS20"/>
    <property type="match status" value="1"/>
</dbReference>
<dbReference type="InterPro" id="IPR002583">
    <property type="entry name" value="Ribosomal_bS20"/>
</dbReference>
<protein>
    <submittedName>
        <fullName evidence="7">Ribosomal protein S20</fullName>
    </submittedName>
</protein>
<comment type="similarity">
    <text evidence="2">Belongs to the bacterial ribosomal protein bS20 family.</text>
</comment>
<dbReference type="PANTHER" id="PTHR33398:SF1">
    <property type="entry name" value="SMALL RIBOSOMAL SUBUNIT PROTEIN BS20C"/>
    <property type="match status" value="1"/>
</dbReference>